<dbReference type="AlphaFoldDB" id="A0A0E9WWP5"/>
<sequence>MDSLQDRRTMHIVCHINLSFDLTAAIAVPVIQKKSKRKMLPVNCTVILNSVMLPKLSLTLCVRFWHFSTSMPWFDFG</sequence>
<evidence type="ECO:0000256" key="1">
    <source>
        <dbReference type="SAM" id="Phobius"/>
    </source>
</evidence>
<protein>
    <submittedName>
        <fullName evidence="2">Uncharacterized protein</fullName>
    </submittedName>
</protein>
<feature type="transmembrane region" description="Helical" evidence="1">
    <location>
        <begin position="42"/>
        <end position="65"/>
    </location>
</feature>
<proteinExistence type="predicted"/>
<keyword evidence="1" id="KW-0812">Transmembrane</keyword>
<dbReference type="EMBL" id="GBXM01014512">
    <property type="protein sequence ID" value="JAH94065.1"/>
    <property type="molecule type" value="Transcribed_RNA"/>
</dbReference>
<organism evidence="2">
    <name type="scientific">Anguilla anguilla</name>
    <name type="common">European freshwater eel</name>
    <name type="synonym">Muraena anguilla</name>
    <dbReference type="NCBI Taxonomy" id="7936"/>
    <lineage>
        <taxon>Eukaryota</taxon>
        <taxon>Metazoa</taxon>
        <taxon>Chordata</taxon>
        <taxon>Craniata</taxon>
        <taxon>Vertebrata</taxon>
        <taxon>Euteleostomi</taxon>
        <taxon>Actinopterygii</taxon>
        <taxon>Neopterygii</taxon>
        <taxon>Teleostei</taxon>
        <taxon>Anguilliformes</taxon>
        <taxon>Anguillidae</taxon>
        <taxon>Anguilla</taxon>
    </lineage>
</organism>
<name>A0A0E9WWP5_ANGAN</name>
<reference evidence="2" key="1">
    <citation type="submission" date="2014-11" db="EMBL/GenBank/DDBJ databases">
        <authorList>
            <person name="Amaro Gonzalez C."/>
        </authorList>
    </citation>
    <scope>NUCLEOTIDE SEQUENCE</scope>
</reference>
<reference evidence="2" key="2">
    <citation type="journal article" date="2015" name="Fish Shellfish Immunol.">
        <title>Early steps in the European eel (Anguilla anguilla)-Vibrio vulnificus interaction in the gills: Role of the RtxA13 toxin.</title>
        <authorList>
            <person name="Callol A."/>
            <person name="Pajuelo D."/>
            <person name="Ebbesson L."/>
            <person name="Teles M."/>
            <person name="MacKenzie S."/>
            <person name="Amaro C."/>
        </authorList>
    </citation>
    <scope>NUCLEOTIDE SEQUENCE</scope>
</reference>
<keyword evidence="1" id="KW-0472">Membrane</keyword>
<evidence type="ECO:0000313" key="2">
    <source>
        <dbReference type="EMBL" id="JAH94065.1"/>
    </source>
</evidence>
<accession>A0A0E9WWP5</accession>
<keyword evidence="1" id="KW-1133">Transmembrane helix</keyword>